<organism evidence="1 2">
    <name type="scientific">Hymenobacter fastidiosus</name>
    <dbReference type="NCBI Taxonomy" id="486264"/>
    <lineage>
        <taxon>Bacteria</taxon>
        <taxon>Pseudomonadati</taxon>
        <taxon>Bacteroidota</taxon>
        <taxon>Cytophagia</taxon>
        <taxon>Cytophagales</taxon>
        <taxon>Hymenobacteraceae</taxon>
        <taxon>Hymenobacter</taxon>
    </lineage>
</organism>
<evidence type="ECO:0000313" key="2">
    <source>
        <dbReference type="Proteomes" id="UP001500567"/>
    </source>
</evidence>
<keyword evidence="2" id="KW-1185">Reference proteome</keyword>
<dbReference type="Proteomes" id="UP001500567">
    <property type="component" value="Unassembled WGS sequence"/>
</dbReference>
<accession>A0ABP7SRC4</accession>
<gene>
    <name evidence="1" type="ORF">GCM10022408_30710</name>
</gene>
<dbReference type="EMBL" id="BAABDJ010000035">
    <property type="protein sequence ID" value="GAA4015229.1"/>
    <property type="molecule type" value="Genomic_DNA"/>
</dbReference>
<comment type="caution">
    <text evidence="1">The sequence shown here is derived from an EMBL/GenBank/DDBJ whole genome shotgun (WGS) entry which is preliminary data.</text>
</comment>
<reference evidence="2" key="1">
    <citation type="journal article" date="2019" name="Int. J. Syst. Evol. Microbiol.">
        <title>The Global Catalogue of Microorganisms (GCM) 10K type strain sequencing project: providing services to taxonomists for standard genome sequencing and annotation.</title>
        <authorList>
            <consortium name="The Broad Institute Genomics Platform"/>
            <consortium name="The Broad Institute Genome Sequencing Center for Infectious Disease"/>
            <person name="Wu L."/>
            <person name="Ma J."/>
        </authorList>
    </citation>
    <scope>NUCLEOTIDE SEQUENCE [LARGE SCALE GENOMIC DNA]</scope>
    <source>
        <strain evidence="2">JCM 17224</strain>
    </source>
</reference>
<evidence type="ECO:0008006" key="3">
    <source>
        <dbReference type="Google" id="ProtNLM"/>
    </source>
</evidence>
<protein>
    <recommendedName>
        <fullName evidence="3">DUF3887 domain-containing protein</fullName>
    </recommendedName>
</protein>
<sequence length="155" mass="17199">MKQAFTLGIPFKLCRMAGLLGLLVLLAPPARARPSQVQLARQFLLAVLRGDYEHAYQLLAPEVSAAITPAHFRAAARPLYEKGQQFRPAIDLYKLGLRIGEANDVRNFYSFMFKSDTLATRPQVQLDVTFRDSTATRILSFGLVPAPQGKVKAPE</sequence>
<proteinExistence type="predicted"/>
<evidence type="ECO:0000313" key="1">
    <source>
        <dbReference type="EMBL" id="GAA4015229.1"/>
    </source>
</evidence>
<name>A0ABP7SRC4_9BACT</name>